<evidence type="ECO:0000313" key="2">
    <source>
        <dbReference type="Proteomes" id="UP001057134"/>
    </source>
</evidence>
<evidence type="ECO:0008006" key="3">
    <source>
        <dbReference type="Google" id="ProtNLM"/>
    </source>
</evidence>
<keyword evidence="2" id="KW-1185">Reference proteome</keyword>
<evidence type="ECO:0000313" key="1">
    <source>
        <dbReference type="EMBL" id="UQZ83323.1"/>
    </source>
</evidence>
<gene>
    <name evidence="1" type="ORF">SK3146_02510</name>
</gene>
<sequence>MMRGLIRQQLIDHIPDIAGRVYETDAAAADEEKPYLVMTKGSESDENDWAGISTMIEVWPYVAHTQFKHVDALVAAAIDALDHRLLQDDVTGEAILCRFTGSTSADMLDEKFDAITRGIQFEVFSLGWLLHDPVKPDPASALSAWTADRFPAMQTDPRSWNPSDDAPALYWRIATIRSVQTMPWGAWIDATMRGHMLVPRVPARNTWLERTVRQLALDGQITMLDQSRMIIQRVSADSSQDPFRTGQIALDVRFGVLRTSPAAPPLNQININGGA</sequence>
<reference evidence="1" key="1">
    <citation type="submission" date="2018-02" db="EMBL/GenBank/DDBJ databases">
        <authorList>
            <person name="Kim S.-K."/>
            <person name="Jung H.-I."/>
            <person name="Lee S.-W."/>
        </authorList>
    </citation>
    <scope>NUCLEOTIDE SEQUENCE</scope>
    <source>
        <strain evidence="1">SK3146</strain>
    </source>
</reference>
<name>A0ABY4RP15_9BACL</name>
<dbReference type="EMBL" id="CP027059">
    <property type="protein sequence ID" value="UQZ83323.1"/>
    <property type="molecule type" value="Genomic_DNA"/>
</dbReference>
<protein>
    <recommendedName>
        <fullName evidence="3">3'-phosphoadenosine 5'-phosphosulfate sulfotransferase</fullName>
    </recommendedName>
</protein>
<organism evidence="1 2">
    <name type="scientific">Paenibacillus konkukensis</name>
    <dbReference type="NCBI Taxonomy" id="2020716"/>
    <lineage>
        <taxon>Bacteria</taxon>
        <taxon>Bacillati</taxon>
        <taxon>Bacillota</taxon>
        <taxon>Bacilli</taxon>
        <taxon>Bacillales</taxon>
        <taxon>Paenibacillaceae</taxon>
        <taxon>Paenibacillus</taxon>
    </lineage>
</organism>
<reference evidence="1" key="2">
    <citation type="journal article" date="2021" name="J Anim Sci Technol">
        <title>Complete genome sequence of Paenibacillus konkukensis sp. nov. SK3146 as a potential probiotic strain.</title>
        <authorList>
            <person name="Jung H.I."/>
            <person name="Park S."/>
            <person name="Niu K.M."/>
            <person name="Lee S.W."/>
            <person name="Kothari D."/>
            <person name="Yi K.J."/>
            <person name="Kim S.K."/>
        </authorList>
    </citation>
    <scope>NUCLEOTIDE SEQUENCE</scope>
    <source>
        <strain evidence="1">SK3146</strain>
    </source>
</reference>
<accession>A0ABY4RP15</accession>
<dbReference type="Proteomes" id="UP001057134">
    <property type="component" value="Chromosome"/>
</dbReference>
<proteinExistence type="predicted"/>
<dbReference type="RefSeq" id="WP_249865359.1">
    <property type="nucleotide sequence ID" value="NZ_CP027059.1"/>
</dbReference>